<name>A0AAV1DPM1_OLDCO</name>
<dbReference type="Pfam" id="PF09366">
    <property type="entry name" value="DUF1997"/>
    <property type="match status" value="1"/>
</dbReference>
<keyword evidence="2" id="KW-1185">Reference proteome</keyword>
<gene>
    <name evidence="1" type="ORF">OLC1_LOCUS17566</name>
</gene>
<dbReference type="PANTHER" id="PTHR34133:SF8">
    <property type="entry name" value="OS07G0633000 PROTEIN"/>
    <property type="match status" value="1"/>
</dbReference>
<proteinExistence type="predicted"/>
<reference evidence="1" key="1">
    <citation type="submission" date="2023-03" db="EMBL/GenBank/DDBJ databases">
        <authorList>
            <person name="Julca I."/>
        </authorList>
    </citation>
    <scope>NUCLEOTIDE SEQUENCE</scope>
</reference>
<dbReference type="EMBL" id="OX459123">
    <property type="protein sequence ID" value="CAI9109749.1"/>
    <property type="molecule type" value="Genomic_DNA"/>
</dbReference>
<sequence>MVGLVLVASSCFNNSQLLLMGNPPWLWRRRRVLSPEWQCGVLRGQTKLNPSMNLVVKGQMVNPSTYSSRISTDVPLYEIPGATFDQYLEDKPRVFRAIFPDRRRSRQLNEEEWRINMLPIEFLFLTVNPVIDMRVRYKSQGIDYPPGVPRDIPGIVELQIIRWELRGLDDVLKPSHFSLSVNGVLYPERRGARSRLKGKLEMSISFILPAALSLIPEEVRREVAESVLRRLLDNMKTKVNGSLLSDYSAFKREKSIKLV</sequence>
<dbReference type="AlphaFoldDB" id="A0AAV1DPM1"/>
<dbReference type="Proteomes" id="UP001161247">
    <property type="component" value="Chromosome 6"/>
</dbReference>
<dbReference type="PANTHER" id="PTHR34133">
    <property type="entry name" value="OS07G0633000 PROTEIN"/>
    <property type="match status" value="1"/>
</dbReference>
<evidence type="ECO:0000313" key="1">
    <source>
        <dbReference type="EMBL" id="CAI9109749.1"/>
    </source>
</evidence>
<organism evidence="1 2">
    <name type="scientific">Oldenlandia corymbosa var. corymbosa</name>
    <dbReference type="NCBI Taxonomy" id="529605"/>
    <lineage>
        <taxon>Eukaryota</taxon>
        <taxon>Viridiplantae</taxon>
        <taxon>Streptophyta</taxon>
        <taxon>Embryophyta</taxon>
        <taxon>Tracheophyta</taxon>
        <taxon>Spermatophyta</taxon>
        <taxon>Magnoliopsida</taxon>
        <taxon>eudicotyledons</taxon>
        <taxon>Gunneridae</taxon>
        <taxon>Pentapetalae</taxon>
        <taxon>asterids</taxon>
        <taxon>lamiids</taxon>
        <taxon>Gentianales</taxon>
        <taxon>Rubiaceae</taxon>
        <taxon>Rubioideae</taxon>
        <taxon>Spermacoceae</taxon>
        <taxon>Hedyotis-Oldenlandia complex</taxon>
        <taxon>Oldenlandia</taxon>
    </lineage>
</organism>
<dbReference type="InterPro" id="IPR018971">
    <property type="entry name" value="DUF1997"/>
</dbReference>
<protein>
    <submittedName>
        <fullName evidence="1">OLC1v1009628C1</fullName>
    </submittedName>
</protein>
<accession>A0AAV1DPM1</accession>
<evidence type="ECO:0000313" key="2">
    <source>
        <dbReference type="Proteomes" id="UP001161247"/>
    </source>
</evidence>